<sequence length="368" mass="40334">MFCCCGVDSDVSANSSEPYEAPRGDPVVIEPLPDVSTLRSSHASANAAAHAEPIVFLNNSETFVGAGEPQEHSKNVALTLNAPTKCAATDGIDTQGAMDECLSKRAYILGISDDELQLLPFLFIESFYPCLSPGEVVQLEQRLCDLQAKCSPKKEELSKQIPAPSEKFMRSLRAQISLRNENGFWIDDEIGTQSGLDVRDIILTAADEEIATLSPETLAILKPYLSIAELEDVQERIQLVQIARRAKKITEDVMEPSNPSPEPITQISQPFQPPPVNSEIYHLTAAPSISVEPAAHEHNTTANPNMPRHPPPLICVSDIDAVLPDNDVEEETVRKIVDDSENRCMRLEVYASIVFVLLCFSEVGDPPF</sequence>
<dbReference type="WBParaSite" id="ALUE_0000318901-mRNA-1">
    <property type="protein sequence ID" value="ALUE_0000318901-mRNA-1"/>
    <property type="gene ID" value="ALUE_0000318901"/>
</dbReference>
<accession>A0A0M3HNE1</accession>
<evidence type="ECO:0000313" key="2">
    <source>
        <dbReference type="WBParaSite" id="ALUE_0000318901-mRNA-1"/>
    </source>
</evidence>
<organism evidence="1 2">
    <name type="scientific">Ascaris lumbricoides</name>
    <name type="common">Giant roundworm</name>
    <dbReference type="NCBI Taxonomy" id="6252"/>
    <lineage>
        <taxon>Eukaryota</taxon>
        <taxon>Metazoa</taxon>
        <taxon>Ecdysozoa</taxon>
        <taxon>Nematoda</taxon>
        <taxon>Chromadorea</taxon>
        <taxon>Rhabditida</taxon>
        <taxon>Spirurina</taxon>
        <taxon>Ascaridomorpha</taxon>
        <taxon>Ascaridoidea</taxon>
        <taxon>Ascarididae</taxon>
        <taxon>Ascaris</taxon>
    </lineage>
</organism>
<evidence type="ECO:0000313" key="1">
    <source>
        <dbReference type="Proteomes" id="UP000036681"/>
    </source>
</evidence>
<protein>
    <submittedName>
        <fullName evidence="2">NET domain-containing protein</fullName>
    </submittedName>
</protein>
<keyword evidence="1" id="KW-1185">Reference proteome</keyword>
<proteinExistence type="predicted"/>
<dbReference type="AlphaFoldDB" id="A0A0M3HNE1"/>
<dbReference type="Proteomes" id="UP000036681">
    <property type="component" value="Unplaced"/>
</dbReference>
<reference evidence="2" key="1">
    <citation type="submission" date="2017-02" db="UniProtKB">
        <authorList>
            <consortium name="WormBaseParasite"/>
        </authorList>
    </citation>
    <scope>IDENTIFICATION</scope>
</reference>
<name>A0A0M3HNE1_ASCLU</name>